<gene>
    <name evidence="1" type="ORF">C5F44_02455</name>
</gene>
<dbReference type="AlphaFoldDB" id="A0A2T4JDD0"/>
<accession>A0A2T4JDD0</accession>
<organism evidence="1 2">
    <name type="scientific">Fuscovulum blasticum DSM 2131</name>
    <dbReference type="NCBI Taxonomy" id="1188250"/>
    <lineage>
        <taxon>Bacteria</taxon>
        <taxon>Pseudomonadati</taxon>
        <taxon>Pseudomonadota</taxon>
        <taxon>Alphaproteobacteria</taxon>
        <taxon>Rhodobacterales</taxon>
        <taxon>Paracoccaceae</taxon>
        <taxon>Pseudogemmobacter</taxon>
    </lineage>
</organism>
<evidence type="ECO:0000313" key="2">
    <source>
        <dbReference type="Proteomes" id="UP000241362"/>
    </source>
</evidence>
<sequence>MSATETPDDLLAGLPDIVAAEIRKALPGLRDCRGMTGRLDIEEVKRQGIAAPAVLVSRIRARQDRTGAGPHHSYRLQMAAFILCKDELGLMRDRAAANIAQVLLRLIPDNVWCRPDDLAPAEAVAEEPLVTAASGKAALALTAVTWEQVISVEPFEAASPIRLSLYVANRSDGGGEYEQIGGEA</sequence>
<reference evidence="1 2" key="1">
    <citation type="submission" date="2018-03" db="EMBL/GenBank/DDBJ databases">
        <title>Rhodobacter blasticus.</title>
        <authorList>
            <person name="Meyer T.E."/>
            <person name="Miller S."/>
            <person name="Lodha T."/>
            <person name="Gandham S."/>
            <person name="Chintalapati S."/>
            <person name="Chintalapati V.R."/>
        </authorList>
    </citation>
    <scope>NUCLEOTIDE SEQUENCE [LARGE SCALE GENOMIC DNA]</scope>
    <source>
        <strain evidence="1 2">DSM 2131</strain>
    </source>
</reference>
<comment type="caution">
    <text evidence="1">The sequence shown here is derived from an EMBL/GenBank/DDBJ whole genome shotgun (WGS) entry which is preliminary data.</text>
</comment>
<dbReference type="RefSeq" id="WP_107671928.1">
    <property type="nucleotide sequence ID" value="NZ_PZKE01000002.1"/>
</dbReference>
<protein>
    <recommendedName>
        <fullName evidence="3">DUF1834 domain-containing protein</fullName>
    </recommendedName>
</protein>
<name>A0A2T4JDD0_FUSBL</name>
<dbReference type="EMBL" id="PZKE01000002">
    <property type="protein sequence ID" value="PTE15920.1"/>
    <property type="molecule type" value="Genomic_DNA"/>
</dbReference>
<dbReference type="Proteomes" id="UP000241362">
    <property type="component" value="Unassembled WGS sequence"/>
</dbReference>
<evidence type="ECO:0008006" key="3">
    <source>
        <dbReference type="Google" id="ProtNLM"/>
    </source>
</evidence>
<evidence type="ECO:0000313" key="1">
    <source>
        <dbReference type="EMBL" id="PTE15920.1"/>
    </source>
</evidence>
<keyword evidence="2" id="KW-1185">Reference proteome</keyword>
<proteinExistence type="predicted"/>